<feature type="domain" description="Restriction endonuclease type II NgoFVII N-terminal" evidence="1">
    <location>
        <begin position="13"/>
        <end position="132"/>
    </location>
</feature>
<dbReference type="Proteomes" id="UP000297459">
    <property type="component" value="Unassembled WGS sequence"/>
</dbReference>
<dbReference type="AlphaFoldDB" id="A0A4Z1BR75"/>
<proteinExistence type="predicted"/>
<reference evidence="2 3" key="1">
    <citation type="submission" date="2019-04" db="EMBL/GenBank/DDBJ databases">
        <title>Genomic characterization of Staphylococcus petrasii strains.</title>
        <authorList>
            <person name="Vrbovska V."/>
            <person name="Kovarovic V."/>
            <person name="Maslanova I."/>
            <person name="Indrakova A."/>
            <person name="Petras P."/>
            <person name="Sedo O."/>
            <person name="Svec P."/>
            <person name="Fisarova L."/>
            <person name="Sedlacek I."/>
            <person name="Doskar J."/>
            <person name="Pantucek R."/>
        </authorList>
    </citation>
    <scope>NUCLEOTIDE SEQUENCE [LARGE SCALE GENOMIC DNA]</scope>
    <source>
        <strain evidence="2 3">CCM 8529</strain>
    </source>
</reference>
<dbReference type="EMBL" id="SRPJ01000002">
    <property type="protein sequence ID" value="TGN27449.1"/>
    <property type="molecule type" value="Genomic_DNA"/>
</dbReference>
<keyword evidence="2" id="KW-0540">Nuclease</keyword>
<dbReference type="CDD" id="cd09117">
    <property type="entry name" value="PLDc_Bfil_DEXD_like"/>
    <property type="match status" value="1"/>
</dbReference>
<gene>
    <name evidence="2" type="ORF">E2558_06280</name>
</gene>
<dbReference type="SUPFAM" id="SSF56024">
    <property type="entry name" value="Phospholipase D/nuclease"/>
    <property type="match status" value="1"/>
</dbReference>
<dbReference type="InterPro" id="IPR019065">
    <property type="entry name" value="RE_NgoFVII_N"/>
</dbReference>
<keyword evidence="2" id="KW-0255">Endonuclease</keyword>
<accession>A0A4Z1BR75</accession>
<name>A0A4Z1BR75_9STAP</name>
<comment type="caution">
    <text evidence="2">The sequence shown here is derived from an EMBL/GenBank/DDBJ whole genome shotgun (WGS) entry which is preliminary data.</text>
</comment>
<dbReference type="Gene3D" id="3.30.870.10">
    <property type="entry name" value="Endonuclease Chain A"/>
    <property type="match status" value="1"/>
</dbReference>
<sequence>MSIFYNNLYSNVLKENCNMFNKLTIISGYASASFLQRVLVEFPNLYIDLYIGMSQEGILISNHNKFLEIMRTYPNVKVYYQVNGNLTHIKSYTFSANEKIKTFIGSANFTENGFICNNEILSEINEPMIQLHDKQKEVSKLCTDKDIGSYIKFSDNKLQNEDIFNEIDLIKSKIEYFNKENNIYNEVDSKFLSNYIKLPVVVPLKASALWDSTGINSIFKDKQPNLVMANYNSSKLKEFFNESMTNYVYDFENTLLKCELDGPFKRELHFLNINIYDYFRKIIGLKEQTPITHEHLEYFGYKFFTFKKVESNKYLLTFTN</sequence>
<dbReference type="RefSeq" id="WP_126565537.1">
    <property type="nucleotide sequence ID" value="NZ_BMCY01000002.1"/>
</dbReference>
<keyword evidence="3" id="KW-1185">Reference proteome</keyword>
<evidence type="ECO:0000259" key="1">
    <source>
        <dbReference type="Pfam" id="PF09565"/>
    </source>
</evidence>
<dbReference type="GO" id="GO:0004519">
    <property type="term" value="F:endonuclease activity"/>
    <property type="evidence" value="ECO:0007669"/>
    <property type="project" value="UniProtKB-KW"/>
</dbReference>
<keyword evidence="2" id="KW-0378">Hydrolase</keyword>
<protein>
    <submittedName>
        <fullName evidence="2">NgoFVII family restriction endonuclease</fullName>
    </submittedName>
</protein>
<organism evidence="2 3">
    <name type="scientific">Staphylococcus pragensis</name>
    <dbReference type="NCBI Taxonomy" id="1611836"/>
    <lineage>
        <taxon>Bacteria</taxon>
        <taxon>Bacillati</taxon>
        <taxon>Bacillota</taxon>
        <taxon>Bacilli</taxon>
        <taxon>Bacillales</taxon>
        <taxon>Staphylococcaceae</taxon>
        <taxon>Staphylococcus</taxon>
    </lineage>
</organism>
<evidence type="ECO:0000313" key="2">
    <source>
        <dbReference type="EMBL" id="TGN27449.1"/>
    </source>
</evidence>
<dbReference type="Pfam" id="PF09565">
    <property type="entry name" value="RE_NgoFVII"/>
    <property type="match status" value="1"/>
</dbReference>
<evidence type="ECO:0000313" key="3">
    <source>
        <dbReference type="Proteomes" id="UP000297459"/>
    </source>
</evidence>